<protein>
    <submittedName>
        <fullName evidence="2">Uncharacterized protein</fullName>
    </submittedName>
</protein>
<gene>
    <name evidence="2" type="ORF">NDU88_008118</name>
</gene>
<reference evidence="2" key="1">
    <citation type="journal article" date="2022" name="bioRxiv">
        <title>Sequencing and chromosome-scale assembly of the giantPleurodeles waltlgenome.</title>
        <authorList>
            <person name="Brown T."/>
            <person name="Elewa A."/>
            <person name="Iarovenko S."/>
            <person name="Subramanian E."/>
            <person name="Araus A.J."/>
            <person name="Petzold A."/>
            <person name="Susuki M."/>
            <person name="Suzuki K.-i.T."/>
            <person name="Hayashi T."/>
            <person name="Toyoda A."/>
            <person name="Oliveira C."/>
            <person name="Osipova E."/>
            <person name="Leigh N.D."/>
            <person name="Simon A."/>
            <person name="Yun M.H."/>
        </authorList>
    </citation>
    <scope>NUCLEOTIDE SEQUENCE</scope>
    <source>
        <strain evidence="2">20211129_DDA</strain>
        <tissue evidence="2">Liver</tissue>
    </source>
</reference>
<dbReference type="AlphaFoldDB" id="A0AAV7VUJ7"/>
<proteinExistence type="predicted"/>
<keyword evidence="3" id="KW-1185">Reference proteome</keyword>
<dbReference type="EMBL" id="JANPWB010000003">
    <property type="protein sequence ID" value="KAJ1204340.1"/>
    <property type="molecule type" value="Genomic_DNA"/>
</dbReference>
<evidence type="ECO:0000313" key="2">
    <source>
        <dbReference type="EMBL" id="KAJ1204340.1"/>
    </source>
</evidence>
<evidence type="ECO:0000256" key="1">
    <source>
        <dbReference type="SAM" id="MobiDB-lite"/>
    </source>
</evidence>
<evidence type="ECO:0000313" key="3">
    <source>
        <dbReference type="Proteomes" id="UP001066276"/>
    </source>
</evidence>
<name>A0AAV7VUJ7_PLEWA</name>
<feature type="region of interest" description="Disordered" evidence="1">
    <location>
        <begin position="299"/>
        <end position="341"/>
    </location>
</feature>
<accession>A0AAV7VUJ7</accession>
<comment type="caution">
    <text evidence="2">The sequence shown here is derived from an EMBL/GenBank/DDBJ whole genome shotgun (WGS) entry which is preliminary data.</text>
</comment>
<sequence>MGTGPVPTPPTARTLRRTLKRFIWCAAVYFPPGRVETALQRPLQVSWGRTLCLVSCSPVLLPHCGCWVRINTASGLCSLSRPQSTWALYPMHCSVFSTKPGGGSPSTSSTSPLGPCSVPRSSFPRVTFSLCVPGLCRHCRRSDHSIAPLAHTGALSDALQCVLCPSGGRPPSNDLYSSPGVALRTSILVPQRYFLIGGAGPAPTPLVDSALSACGRFVRCTVAYFLPGRVETALQHPLQVPWRPAPRLVPPSPMLLPRYGCRACTVTAGGPRSQCTRALYPMHCSVFSAKSGGVCPSMCSSGKRRSRRQGRVTMRVPGLDHGRKPRSHGSSGAPHALGSDSPSFLWTPGAPGYRLYKSMVPESGLFSRINWRPLRSHVL</sequence>
<organism evidence="2 3">
    <name type="scientific">Pleurodeles waltl</name>
    <name type="common">Iberian ribbed newt</name>
    <dbReference type="NCBI Taxonomy" id="8319"/>
    <lineage>
        <taxon>Eukaryota</taxon>
        <taxon>Metazoa</taxon>
        <taxon>Chordata</taxon>
        <taxon>Craniata</taxon>
        <taxon>Vertebrata</taxon>
        <taxon>Euteleostomi</taxon>
        <taxon>Amphibia</taxon>
        <taxon>Batrachia</taxon>
        <taxon>Caudata</taxon>
        <taxon>Salamandroidea</taxon>
        <taxon>Salamandridae</taxon>
        <taxon>Pleurodelinae</taxon>
        <taxon>Pleurodeles</taxon>
    </lineage>
</organism>
<dbReference type="Proteomes" id="UP001066276">
    <property type="component" value="Chromosome 2_1"/>
</dbReference>